<proteinExistence type="predicted"/>
<feature type="transmembrane region" description="Helical" evidence="1">
    <location>
        <begin position="37"/>
        <end position="59"/>
    </location>
</feature>
<keyword evidence="1" id="KW-0812">Transmembrane</keyword>
<comment type="caution">
    <text evidence="2">The sequence shown here is derived from an EMBL/GenBank/DDBJ whole genome shotgun (WGS) entry which is preliminary data.</text>
</comment>
<keyword evidence="1" id="KW-0472">Membrane</keyword>
<evidence type="ECO:0000256" key="1">
    <source>
        <dbReference type="SAM" id="Phobius"/>
    </source>
</evidence>
<gene>
    <name evidence="2" type="ORF">BAU17_12220</name>
</gene>
<evidence type="ECO:0000313" key="3">
    <source>
        <dbReference type="Proteomes" id="UP000782705"/>
    </source>
</evidence>
<dbReference type="Proteomes" id="UP000782705">
    <property type="component" value="Unassembled WGS sequence"/>
</dbReference>
<sequence>MSLLLPILVVTISIYKIIQFLFQQIKTESSNLPNKRIAIIVGWLQIFYVFFFLSGLMVFNS</sequence>
<evidence type="ECO:0000313" key="2">
    <source>
        <dbReference type="EMBL" id="KAF1303469.1"/>
    </source>
</evidence>
<keyword evidence="3" id="KW-1185">Reference proteome</keyword>
<accession>A0ABQ6YYX3</accession>
<feature type="transmembrane region" description="Helical" evidence="1">
    <location>
        <begin position="6"/>
        <end position="25"/>
    </location>
</feature>
<dbReference type="RefSeq" id="WP_161902196.1">
    <property type="nucleotide sequence ID" value="NZ_MAEL01000040.1"/>
</dbReference>
<name>A0ABQ6YYX3_9ENTE</name>
<protein>
    <submittedName>
        <fullName evidence="2">Uncharacterized protein</fullName>
    </submittedName>
</protein>
<reference evidence="2 3" key="1">
    <citation type="submission" date="2016-06" db="EMBL/GenBank/DDBJ databases">
        <title>Four novel species of enterococci isolated from chicken manure.</title>
        <authorList>
            <person name="Van Tyne D."/>
        </authorList>
    </citation>
    <scope>NUCLEOTIDE SEQUENCE [LARGE SCALE GENOMIC DNA]</scope>
    <source>
        <strain evidence="2 3">CU12B</strain>
    </source>
</reference>
<keyword evidence="1" id="KW-1133">Transmembrane helix</keyword>
<dbReference type="EMBL" id="MAEL01000040">
    <property type="protein sequence ID" value="KAF1303469.1"/>
    <property type="molecule type" value="Genomic_DNA"/>
</dbReference>
<organism evidence="2 3">
    <name type="scientific">Candidatus Enterococcus willemsii</name>
    <dbReference type="NCBI Taxonomy" id="1857215"/>
    <lineage>
        <taxon>Bacteria</taxon>
        <taxon>Bacillati</taxon>
        <taxon>Bacillota</taxon>
        <taxon>Bacilli</taxon>
        <taxon>Lactobacillales</taxon>
        <taxon>Enterococcaceae</taxon>
        <taxon>Enterococcus</taxon>
    </lineage>
</organism>